<evidence type="ECO:0000313" key="3">
    <source>
        <dbReference type="Proteomes" id="UP000516797"/>
    </source>
</evidence>
<dbReference type="CDD" id="cd04793">
    <property type="entry name" value="LanC"/>
    <property type="match status" value="1"/>
</dbReference>
<dbReference type="AlphaFoldDB" id="A0AB37GA24"/>
<name>A0AB37GA24_STRSU</name>
<keyword evidence="1" id="KW-0862">Zinc</keyword>
<evidence type="ECO:0000313" key="2">
    <source>
        <dbReference type="EMBL" id="QOE27610.1"/>
    </source>
</evidence>
<dbReference type="EMBL" id="CP058741">
    <property type="protein sequence ID" value="QOE27610.1"/>
    <property type="molecule type" value="Genomic_DNA"/>
</dbReference>
<dbReference type="SUPFAM" id="SSF158745">
    <property type="entry name" value="LanC-like"/>
    <property type="match status" value="1"/>
</dbReference>
<organism evidence="2 3">
    <name type="scientific">Streptococcus suis</name>
    <dbReference type="NCBI Taxonomy" id="1307"/>
    <lineage>
        <taxon>Bacteria</taxon>
        <taxon>Bacillati</taxon>
        <taxon>Bacillota</taxon>
        <taxon>Bacilli</taxon>
        <taxon>Lactobacillales</taxon>
        <taxon>Streptococcaceae</taxon>
        <taxon>Streptococcus</taxon>
    </lineage>
</organism>
<dbReference type="Gene3D" id="1.50.10.20">
    <property type="match status" value="1"/>
</dbReference>
<protein>
    <submittedName>
        <fullName evidence="2">Nisin biosynthesis protein NisC</fullName>
    </submittedName>
</protein>
<feature type="binding site" evidence="1">
    <location>
        <position position="324"/>
    </location>
    <ligand>
        <name>Zn(2+)</name>
        <dbReference type="ChEBI" id="CHEBI:29105"/>
    </ligand>
</feature>
<gene>
    <name evidence="2" type="primary">nisC</name>
    <name evidence="2" type="ORF">SSU1300283_00279</name>
</gene>
<dbReference type="InterPro" id="IPR007822">
    <property type="entry name" value="LANC-like"/>
</dbReference>
<dbReference type="PRINTS" id="PR01952">
    <property type="entry name" value="NISCPROTEIN"/>
</dbReference>
<feature type="binding site" evidence="1">
    <location>
        <position position="323"/>
    </location>
    <ligand>
        <name>Zn(2+)</name>
        <dbReference type="ChEBI" id="CHEBI:29105"/>
    </ligand>
</feature>
<feature type="binding site" evidence="1">
    <location>
        <position position="277"/>
    </location>
    <ligand>
        <name>Zn(2+)</name>
        <dbReference type="ChEBI" id="CHEBI:29105"/>
    </ligand>
</feature>
<dbReference type="GO" id="GO:0031179">
    <property type="term" value="P:peptide modification"/>
    <property type="evidence" value="ECO:0007669"/>
    <property type="project" value="InterPro"/>
</dbReference>
<dbReference type="InterPro" id="IPR020468">
    <property type="entry name" value="Nisin_biosynthesis_NisC"/>
</dbReference>
<dbReference type="RefSeq" id="WP_017768974.1">
    <property type="nucleotide sequence ID" value="NZ_CEEI01000021.1"/>
</dbReference>
<sequence>MKMDELLEDVSKITIAEYDFELDNIINSNNNYDVVTLSRGLPGYILLVSELNSNHVSSYEEKLTSYIEILVSILSERGVMTGSLYSGAAGIGISLLHLNENKYKRLVESLDEYIEYFVSEFLPSIDTGNMSPTDYDIIEGVSGILVYISLHDRERLKDVQRKIVNFLTSSFKEDIWNDIFYVTSQNQMSESESVLFPKGCLNLGVAHGLAGVGIALAYTMIKGNFSCQIEETLRHIIDVYEQFETPSLYTWKDGLDIDELKQGYSNSKFLPNIDAWCYGSPGISLLYMYCGVALNDEYLKNKAVEILKTSMERQSGIDSPILCHGYAGLLEICQFFKYVYQTDEFDKYIYDFDKKITQYLQSKRNNELQIISQFGYLNGDVGVLLSMLHIYSKNVNTYWQAGLLLFKDIIFE</sequence>
<evidence type="ECO:0000256" key="1">
    <source>
        <dbReference type="PIRSR" id="PIRSR607822-1"/>
    </source>
</evidence>
<keyword evidence="1" id="KW-0479">Metal-binding</keyword>
<accession>A0AB37GA24</accession>
<dbReference type="Proteomes" id="UP000516797">
    <property type="component" value="Chromosome"/>
</dbReference>
<dbReference type="SMART" id="SM01260">
    <property type="entry name" value="LANC_like"/>
    <property type="match status" value="1"/>
</dbReference>
<dbReference type="Pfam" id="PF05147">
    <property type="entry name" value="LANC_like"/>
    <property type="match status" value="1"/>
</dbReference>
<proteinExistence type="predicted"/>
<dbReference type="PRINTS" id="PR01950">
    <property type="entry name" value="LANCSUPER"/>
</dbReference>
<reference evidence="2 3" key="1">
    <citation type="submission" date="2020-07" db="EMBL/GenBank/DDBJ databases">
        <title>Complete genome sequences of Streptococcus suis pig pathogenic strain 10, 13-00283-02 and 16085/3b.</title>
        <authorList>
            <person name="Bunk B."/>
            <person name="Jakobczak B."/>
            <person name="Florian V."/>
            <person name="Dittmar D."/>
            <person name="Maeder U."/>
            <person name="Jarek M."/>
            <person name="Baums C.G."/>
            <person name="Haeussler S."/>
            <person name="Voelker U."/>
            <person name="Michalik S."/>
        </authorList>
    </citation>
    <scope>NUCLEOTIDE SEQUENCE [LARGE SCALE GENOMIC DNA]</scope>
    <source>
        <strain evidence="2 3">13-00283-02</strain>
    </source>
</reference>
<dbReference type="GO" id="GO:0046872">
    <property type="term" value="F:metal ion binding"/>
    <property type="evidence" value="ECO:0007669"/>
    <property type="project" value="UniProtKB-KW"/>
</dbReference>
<dbReference type="InterPro" id="IPR033889">
    <property type="entry name" value="LanC"/>
</dbReference>